<dbReference type="Pfam" id="PF03781">
    <property type="entry name" value="FGE-sulfatase"/>
    <property type="match status" value="1"/>
</dbReference>
<dbReference type="EMBL" id="CAADFL010000263">
    <property type="protein sequence ID" value="VFK12981.1"/>
    <property type="molecule type" value="Genomic_DNA"/>
</dbReference>
<sequence length="241" mass="26669">MGSPGDEPERSGYEGEQHKVHIPNPFAMSVTEVTFEDYERFAKDSPKYESPMRGLDSGKHPVRGVSWEDARAYAEWLSDQTGKQYRLPTEAEWEYAARAGTTTPFSTGDCIDIDQANYDGYRFSYANCDSKIGGGRKEPKIISTGHLPPNPWGLHEMHGNVSEWTADCWHDGYEGAPADGGVWGPENNGDCSVRVIRGGHFSNAPRAIRSAARNSVSLEVASPRIGIRLVREGPFAEFDEL</sequence>
<dbReference type="PANTHER" id="PTHR23150:SF35">
    <property type="entry name" value="BLL6746 PROTEIN"/>
    <property type="match status" value="1"/>
</dbReference>
<dbReference type="InterPro" id="IPR016187">
    <property type="entry name" value="CTDL_fold"/>
</dbReference>
<organism evidence="5">
    <name type="scientific">Candidatus Kentrum sp. FM</name>
    <dbReference type="NCBI Taxonomy" id="2126340"/>
    <lineage>
        <taxon>Bacteria</taxon>
        <taxon>Pseudomonadati</taxon>
        <taxon>Pseudomonadota</taxon>
        <taxon>Gammaproteobacteria</taxon>
        <taxon>Candidatus Kentrum</taxon>
    </lineage>
</organism>
<dbReference type="Gene3D" id="3.90.1580.10">
    <property type="entry name" value="paralog of FGE (formylglycine-generating enzyme)"/>
    <property type="match status" value="1"/>
</dbReference>
<feature type="compositionally biased region" description="Basic and acidic residues" evidence="1">
    <location>
        <begin position="7"/>
        <end position="19"/>
    </location>
</feature>
<gene>
    <name evidence="4" type="ORF">BECKFM1743A_GA0114220_102673</name>
    <name evidence="5" type="ORF">BECKFM1743B_GA0114221_102633</name>
    <name evidence="3" type="ORF">BECKFM1743C_GA0114222_101193</name>
</gene>
<evidence type="ECO:0000313" key="5">
    <source>
        <dbReference type="EMBL" id="VFK12981.1"/>
    </source>
</evidence>
<reference evidence="5" key="1">
    <citation type="submission" date="2019-02" db="EMBL/GenBank/DDBJ databases">
        <authorList>
            <person name="Gruber-Vodicka R. H."/>
            <person name="Seah K. B. B."/>
        </authorList>
    </citation>
    <scope>NUCLEOTIDE SEQUENCE</scope>
    <source>
        <strain evidence="4">BECK_BZ163</strain>
        <strain evidence="5">BECK_BZ164</strain>
        <strain evidence="3">BECK_BZ165</strain>
    </source>
</reference>
<evidence type="ECO:0000259" key="2">
    <source>
        <dbReference type="Pfam" id="PF03781"/>
    </source>
</evidence>
<accession>A0A450W7U2</accession>
<dbReference type="GO" id="GO:0120147">
    <property type="term" value="F:formylglycine-generating oxidase activity"/>
    <property type="evidence" value="ECO:0007669"/>
    <property type="project" value="TreeGrafter"/>
</dbReference>
<dbReference type="EMBL" id="CAADEZ010000267">
    <property type="protein sequence ID" value="VFJ60561.1"/>
    <property type="molecule type" value="Genomic_DNA"/>
</dbReference>
<evidence type="ECO:0000313" key="4">
    <source>
        <dbReference type="EMBL" id="VFJ60561.1"/>
    </source>
</evidence>
<dbReference type="InterPro" id="IPR005532">
    <property type="entry name" value="SUMF_dom"/>
</dbReference>
<feature type="domain" description="Sulfatase-modifying factor enzyme-like" evidence="2">
    <location>
        <begin position="1"/>
        <end position="231"/>
    </location>
</feature>
<dbReference type="InterPro" id="IPR051043">
    <property type="entry name" value="Sulfatase_Mod_Factor_Kinase"/>
</dbReference>
<evidence type="ECO:0000256" key="1">
    <source>
        <dbReference type="SAM" id="MobiDB-lite"/>
    </source>
</evidence>
<feature type="region of interest" description="Disordered" evidence="1">
    <location>
        <begin position="1"/>
        <end position="24"/>
    </location>
</feature>
<name>A0A450W7U2_9GAMM</name>
<proteinExistence type="predicted"/>
<evidence type="ECO:0000313" key="3">
    <source>
        <dbReference type="EMBL" id="VFJ53118.1"/>
    </source>
</evidence>
<dbReference type="AlphaFoldDB" id="A0A450W7U2"/>
<protein>
    <submittedName>
        <fullName evidence="5">Formylglycine-generating enzyme, required for sulfatase activity, contains SUMF1/FGE domain</fullName>
    </submittedName>
</protein>
<dbReference type="EMBL" id="CAADFA010000119">
    <property type="protein sequence ID" value="VFJ53118.1"/>
    <property type="molecule type" value="Genomic_DNA"/>
</dbReference>
<dbReference type="PANTHER" id="PTHR23150">
    <property type="entry name" value="SULFATASE MODIFYING FACTOR 1, 2"/>
    <property type="match status" value="1"/>
</dbReference>
<dbReference type="InterPro" id="IPR042095">
    <property type="entry name" value="SUMF_sf"/>
</dbReference>
<dbReference type="SUPFAM" id="SSF56436">
    <property type="entry name" value="C-type lectin-like"/>
    <property type="match status" value="1"/>
</dbReference>